<proteinExistence type="predicted"/>
<sequence length="130" mass="14024">MTQINKNIIIFLSVAVFFILFYIFFIRKTPEVASLVSSSSVSPASATNIPDANSLIAKDFLNLLLNVKNIKLDDSIFADNAFNSLRDSSIVLTPDGNEGRPNPFAPLGSENIIGGVVLPINIPSTNKTTP</sequence>
<gene>
    <name evidence="2" type="ORF">A2818_00785</name>
</gene>
<evidence type="ECO:0000313" key="3">
    <source>
        <dbReference type="Proteomes" id="UP000177602"/>
    </source>
</evidence>
<protein>
    <submittedName>
        <fullName evidence="2">Uncharacterized protein</fullName>
    </submittedName>
</protein>
<dbReference type="STRING" id="1801737.A2818_00785"/>
<name>A0A1F6V198_9BACT</name>
<evidence type="ECO:0000313" key="2">
    <source>
        <dbReference type="EMBL" id="OGI63447.1"/>
    </source>
</evidence>
<keyword evidence="1" id="KW-1133">Transmembrane helix</keyword>
<accession>A0A1F6V198</accession>
<dbReference type="Proteomes" id="UP000177602">
    <property type="component" value="Unassembled WGS sequence"/>
</dbReference>
<comment type="caution">
    <text evidence="2">The sequence shown here is derived from an EMBL/GenBank/DDBJ whole genome shotgun (WGS) entry which is preliminary data.</text>
</comment>
<evidence type="ECO:0000256" key="1">
    <source>
        <dbReference type="SAM" id="Phobius"/>
    </source>
</evidence>
<dbReference type="AlphaFoldDB" id="A0A1F6V198"/>
<keyword evidence="1" id="KW-0812">Transmembrane</keyword>
<feature type="transmembrane region" description="Helical" evidence="1">
    <location>
        <begin position="7"/>
        <end position="25"/>
    </location>
</feature>
<keyword evidence="1" id="KW-0472">Membrane</keyword>
<dbReference type="EMBL" id="MFTN01000004">
    <property type="protein sequence ID" value="OGI63447.1"/>
    <property type="molecule type" value="Genomic_DNA"/>
</dbReference>
<reference evidence="2 3" key="1">
    <citation type="journal article" date="2016" name="Nat. Commun.">
        <title>Thousands of microbial genomes shed light on interconnected biogeochemical processes in an aquifer system.</title>
        <authorList>
            <person name="Anantharaman K."/>
            <person name="Brown C.T."/>
            <person name="Hug L.A."/>
            <person name="Sharon I."/>
            <person name="Castelle C.J."/>
            <person name="Probst A.J."/>
            <person name="Thomas B.C."/>
            <person name="Singh A."/>
            <person name="Wilkins M.J."/>
            <person name="Karaoz U."/>
            <person name="Brodie E.L."/>
            <person name="Williams K.H."/>
            <person name="Hubbard S.S."/>
            <person name="Banfield J.F."/>
        </authorList>
    </citation>
    <scope>NUCLEOTIDE SEQUENCE [LARGE SCALE GENOMIC DNA]</scope>
</reference>
<organism evidence="2 3">
    <name type="scientific">Candidatus Nomurabacteria bacterium RIFCSPHIGHO2_01_FULL_40_12</name>
    <dbReference type="NCBI Taxonomy" id="1801737"/>
    <lineage>
        <taxon>Bacteria</taxon>
        <taxon>Candidatus Nomuraibacteriota</taxon>
    </lineage>
</organism>